<feature type="non-terminal residue" evidence="1">
    <location>
        <position position="216"/>
    </location>
</feature>
<evidence type="ECO:0000313" key="1">
    <source>
        <dbReference type="EMBL" id="KAJ1676644.1"/>
    </source>
</evidence>
<keyword evidence="2" id="KW-1185">Reference proteome</keyword>
<dbReference type="Proteomes" id="UP001145114">
    <property type="component" value="Unassembled WGS sequence"/>
</dbReference>
<protein>
    <submittedName>
        <fullName evidence="1">Uncharacterized protein</fullName>
    </submittedName>
</protein>
<name>A0ACC1HRR5_9FUNG</name>
<reference evidence="1" key="1">
    <citation type="submission" date="2022-06" db="EMBL/GenBank/DDBJ databases">
        <title>Phylogenomic reconstructions and comparative analyses of Kickxellomycotina fungi.</title>
        <authorList>
            <person name="Reynolds N.K."/>
            <person name="Stajich J.E."/>
            <person name="Barry K."/>
            <person name="Grigoriev I.V."/>
            <person name="Crous P."/>
            <person name="Smith M.E."/>
        </authorList>
    </citation>
    <scope>NUCLEOTIDE SEQUENCE</scope>
    <source>
        <strain evidence="1">RSA 2271</strain>
    </source>
</reference>
<dbReference type="EMBL" id="JAMZIH010003725">
    <property type="protein sequence ID" value="KAJ1676644.1"/>
    <property type="molecule type" value="Genomic_DNA"/>
</dbReference>
<gene>
    <name evidence="1" type="ORF">EV182_007763</name>
</gene>
<sequence length="216" mass="23774">MVIRNQPQLELGQFLAVEDEFAAESESPSWQDIGEKTDGGGGSGEDDSGLNIALCLGESDVSEVAATRAIRHRLVAWECLEFLDLSGQVIPNLCVALRQAAPLLPSLRRLSLAGCALTTVPDTLWRLRLEWLDISRNALRNCHSFDPRLAPSLTHLDLHDNCVANLRPLASITSLQWLDVSRNSLQSWKAVTSALGQLSNLRHLWVHDNPFEAYGG</sequence>
<organism evidence="1 2">
    <name type="scientific">Spiromyces aspiralis</name>
    <dbReference type="NCBI Taxonomy" id="68401"/>
    <lineage>
        <taxon>Eukaryota</taxon>
        <taxon>Fungi</taxon>
        <taxon>Fungi incertae sedis</taxon>
        <taxon>Zoopagomycota</taxon>
        <taxon>Kickxellomycotina</taxon>
        <taxon>Kickxellomycetes</taxon>
        <taxon>Kickxellales</taxon>
        <taxon>Kickxellaceae</taxon>
        <taxon>Spiromyces</taxon>
    </lineage>
</organism>
<accession>A0ACC1HRR5</accession>
<comment type="caution">
    <text evidence="1">The sequence shown here is derived from an EMBL/GenBank/DDBJ whole genome shotgun (WGS) entry which is preliminary data.</text>
</comment>
<proteinExistence type="predicted"/>
<evidence type="ECO:0000313" key="2">
    <source>
        <dbReference type="Proteomes" id="UP001145114"/>
    </source>
</evidence>